<accession>A0ABV0RJB5</accession>
<sequence length="95" mass="10971">SILSPVALIALCLMALYPVYFSSDCKHFYVFFICCTMKRRQISLSGLQGAFNYTFVMRIIVICLWMEITAERLLLPSSKTVYPRVLYTPPEICNF</sequence>
<feature type="signal peptide" evidence="1">
    <location>
        <begin position="1"/>
        <end position="22"/>
    </location>
</feature>
<comment type="caution">
    <text evidence="2">The sequence shown here is derived from an EMBL/GenBank/DDBJ whole genome shotgun (WGS) entry which is preliminary data.</text>
</comment>
<organism evidence="2 3">
    <name type="scientific">Xenoophorus captivus</name>
    <dbReference type="NCBI Taxonomy" id="1517983"/>
    <lineage>
        <taxon>Eukaryota</taxon>
        <taxon>Metazoa</taxon>
        <taxon>Chordata</taxon>
        <taxon>Craniata</taxon>
        <taxon>Vertebrata</taxon>
        <taxon>Euteleostomi</taxon>
        <taxon>Actinopterygii</taxon>
        <taxon>Neopterygii</taxon>
        <taxon>Teleostei</taxon>
        <taxon>Neoteleostei</taxon>
        <taxon>Acanthomorphata</taxon>
        <taxon>Ovalentaria</taxon>
        <taxon>Atherinomorphae</taxon>
        <taxon>Cyprinodontiformes</taxon>
        <taxon>Goodeidae</taxon>
        <taxon>Xenoophorus</taxon>
    </lineage>
</organism>
<keyword evidence="3" id="KW-1185">Reference proteome</keyword>
<keyword evidence="1" id="KW-0732">Signal</keyword>
<dbReference type="EMBL" id="JAHRIN010044936">
    <property type="protein sequence ID" value="MEQ2207532.1"/>
    <property type="molecule type" value="Genomic_DNA"/>
</dbReference>
<evidence type="ECO:0000256" key="1">
    <source>
        <dbReference type="SAM" id="SignalP"/>
    </source>
</evidence>
<dbReference type="Proteomes" id="UP001434883">
    <property type="component" value="Unassembled WGS sequence"/>
</dbReference>
<feature type="chain" id="PRO_5045492540" evidence="1">
    <location>
        <begin position="23"/>
        <end position="95"/>
    </location>
</feature>
<reference evidence="2 3" key="1">
    <citation type="submission" date="2021-06" db="EMBL/GenBank/DDBJ databases">
        <authorList>
            <person name="Palmer J.M."/>
        </authorList>
    </citation>
    <scope>NUCLEOTIDE SEQUENCE [LARGE SCALE GENOMIC DNA]</scope>
    <source>
        <strain evidence="2 3">XC_2019</strain>
        <tissue evidence="2">Muscle</tissue>
    </source>
</reference>
<feature type="non-terminal residue" evidence="2">
    <location>
        <position position="1"/>
    </location>
</feature>
<evidence type="ECO:0000313" key="2">
    <source>
        <dbReference type="EMBL" id="MEQ2207532.1"/>
    </source>
</evidence>
<name>A0ABV0RJB5_9TELE</name>
<evidence type="ECO:0000313" key="3">
    <source>
        <dbReference type="Proteomes" id="UP001434883"/>
    </source>
</evidence>
<proteinExistence type="predicted"/>
<gene>
    <name evidence="2" type="ORF">XENOCAPTIV_014080</name>
</gene>
<protein>
    <submittedName>
        <fullName evidence="2">Uncharacterized protein</fullName>
    </submittedName>
</protein>